<dbReference type="Ensembl" id="ENSPCET00000017509.1">
    <property type="protein sequence ID" value="ENSPCEP00000016914.1"/>
    <property type="gene ID" value="ENSPCEG00000013295.1"/>
</dbReference>
<keyword evidence="8" id="KW-0675">Receptor</keyword>
<keyword evidence="9" id="KW-0325">Glycoprotein</keyword>
<keyword evidence="2" id="KW-1003">Cell membrane</keyword>
<dbReference type="GO" id="GO:0006955">
    <property type="term" value="P:immune response"/>
    <property type="evidence" value="ECO:0007669"/>
    <property type="project" value="TreeGrafter"/>
</dbReference>
<evidence type="ECO:0000256" key="7">
    <source>
        <dbReference type="ARBA" id="ARBA00023157"/>
    </source>
</evidence>
<dbReference type="SUPFAM" id="SSF48726">
    <property type="entry name" value="Immunoglobulin"/>
    <property type="match status" value="1"/>
</dbReference>
<evidence type="ECO:0000256" key="2">
    <source>
        <dbReference type="ARBA" id="ARBA00022475"/>
    </source>
</evidence>
<evidence type="ECO:0000256" key="9">
    <source>
        <dbReference type="ARBA" id="ARBA00023180"/>
    </source>
</evidence>
<evidence type="ECO:0000313" key="13">
    <source>
        <dbReference type="Proteomes" id="UP000694393"/>
    </source>
</evidence>
<evidence type="ECO:0000256" key="1">
    <source>
        <dbReference type="ARBA" id="ARBA00004251"/>
    </source>
</evidence>
<dbReference type="InterPro" id="IPR003599">
    <property type="entry name" value="Ig_sub"/>
</dbReference>
<protein>
    <recommendedName>
        <fullName evidence="11">Ig-like domain-containing protein</fullName>
    </recommendedName>
</protein>
<keyword evidence="10" id="KW-0393">Immunoglobulin domain</keyword>
<sequence>MAASRDWVVKSRPVCTAPSAMGPPRVQPPTYPPLLAALPVKVPATTEAVLGEVAQLNCTYPPGEGVILYWSRLGPGSEKNVFTYSRGKGLTQHNDPAYQGRATVPDGQPEHGNGALWLHNLTLADEGKYRCRVKSDTGMGRIGPGTLSAWGCSLTFLAIAIAESVLCELSYFFVETVILFIQHPLARSSPV</sequence>
<evidence type="ECO:0000259" key="11">
    <source>
        <dbReference type="PROSITE" id="PS50835"/>
    </source>
</evidence>
<dbReference type="GO" id="GO:0031295">
    <property type="term" value="P:T cell costimulation"/>
    <property type="evidence" value="ECO:0007669"/>
    <property type="project" value="TreeGrafter"/>
</dbReference>
<organism evidence="12 13">
    <name type="scientific">Pelusios castaneus</name>
    <name type="common">West African mud turtle</name>
    <dbReference type="NCBI Taxonomy" id="367368"/>
    <lineage>
        <taxon>Eukaryota</taxon>
        <taxon>Metazoa</taxon>
        <taxon>Chordata</taxon>
        <taxon>Craniata</taxon>
        <taxon>Vertebrata</taxon>
        <taxon>Euteleostomi</taxon>
        <taxon>Archelosauria</taxon>
        <taxon>Testudinata</taxon>
        <taxon>Testudines</taxon>
        <taxon>Pleurodira</taxon>
        <taxon>Pelomedusidae</taxon>
        <taxon>Pelusios</taxon>
    </lineage>
</organism>
<evidence type="ECO:0000256" key="3">
    <source>
        <dbReference type="ARBA" id="ARBA00022692"/>
    </source>
</evidence>
<dbReference type="GO" id="GO:0071222">
    <property type="term" value="P:cellular response to lipopolysaccharide"/>
    <property type="evidence" value="ECO:0007669"/>
    <property type="project" value="TreeGrafter"/>
</dbReference>
<dbReference type="SMART" id="SM00409">
    <property type="entry name" value="IG"/>
    <property type="match status" value="1"/>
</dbReference>
<dbReference type="GO" id="GO:0007166">
    <property type="term" value="P:cell surface receptor signaling pathway"/>
    <property type="evidence" value="ECO:0007669"/>
    <property type="project" value="TreeGrafter"/>
</dbReference>
<proteinExistence type="predicted"/>
<dbReference type="InterPro" id="IPR007110">
    <property type="entry name" value="Ig-like_dom"/>
</dbReference>
<dbReference type="AlphaFoldDB" id="A0A8C8S8L4"/>
<dbReference type="Proteomes" id="UP000694393">
    <property type="component" value="Unplaced"/>
</dbReference>
<evidence type="ECO:0000313" key="12">
    <source>
        <dbReference type="Ensembl" id="ENSPCEP00000016914.1"/>
    </source>
</evidence>
<keyword evidence="6" id="KW-0472">Membrane</keyword>
<evidence type="ECO:0000256" key="5">
    <source>
        <dbReference type="ARBA" id="ARBA00022989"/>
    </source>
</evidence>
<keyword evidence="4" id="KW-0732">Signal</keyword>
<keyword evidence="3" id="KW-0812">Transmembrane</keyword>
<dbReference type="InterPro" id="IPR051713">
    <property type="entry name" value="T-cell_Activation_Regulation"/>
</dbReference>
<dbReference type="PANTHER" id="PTHR25466:SF14">
    <property type="entry name" value="BUTYROPHILIN SUBFAMILY 2 MEMBER A2-LIKE-RELATED"/>
    <property type="match status" value="1"/>
</dbReference>
<evidence type="ECO:0000256" key="4">
    <source>
        <dbReference type="ARBA" id="ARBA00022729"/>
    </source>
</evidence>
<keyword evidence="7" id="KW-1015">Disulfide bond</keyword>
<evidence type="ECO:0000256" key="10">
    <source>
        <dbReference type="ARBA" id="ARBA00023319"/>
    </source>
</evidence>
<keyword evidence="13" id="KW-1185">Reference proteome</keyword>
<dbReference type="InterPro" id="IPR013783">
    <property type="entry name" value="Ig-like_fold"/>
</dbReference>
<dbReference type="Gene3D" id="2.60.40.10">
    <property type="entry name" value="Immunoglobulins"/>
    <property type="match status" value="1"/>
</dbReference>
<evidence type="ECO:0000256" key="6">
    <source>
        <dbReference type="ARBA" id="ARBA00023136"/>
    </source>
</evidence>
<dbReference type="InterPro" id="IPR036179">
    <property type="entry name" value="Ig-like_dom_sf"/>
</dbReference>
<dbReference type="GO" id="GO:0009897">
    <property type="term" value="C:external side of plasma membrane"/>
    <property type="evidence" value="ECO:0007669"/>
    <property type="project" value="TreeGrafter"/>
</dbReference>
<name>A0A8C8S8L4_9SAUR</name>
<dbReference type="PROSITE" id="PS50835">
    <property type="entry name" value="IG_LIKE"/>
    <property type="match status" value="1"/>
</dbReference>
<evidence type="ECO:0000256" key="8">
    <source>
        <dbReference type="ARBA" id="ARBA00023170"/>
    </source>
</evidence>
<dbReference type="GO" id="GO:0042130">
    <property type="term" value="P:negative regulation of T cell proliferation"/>
    <property type="evidence" value="ECO:0007669"/>
    <property type="project" value="TreeGrafter"/>
</dbReference>
<dbReference type="InterPro" id="IPR013106">
    <property type="entry name" value="Ig_V-set"/>
</dbReference>
<dbReference type="Pfam" id="PF07686">
    <property type="entry name" value="V-set"/>
    <property type="match status" value="1"/>
</dbReference>
<accession>A0A8C8S8L4</accession>
<keyword evidence="5" id="KW-1133">Transmembrane helix</keyword>
<dbReference type="PANTHER" id="PTHR25466">
    <property type="entry name" value="T-LYMPHOCYTE ACTIVATION ANTIGEN"/>
    <property type="match status" value="1"/>
</dbReference>
<reference evidence="12" key="2">
    <citation type="submission" date="2025-09" db="UniProtKB">
        <authorList>
            <consortium name="Ensembl"/>
        </authorList>
    </citation>
    <scope>IDENTIFICATION</scope>
</reference>
<comment type="subcellular location">
    <subcellularLocation>
        <location evidence="1">Cell membrane</location>
        <topology evidence="1">Single-pass type I membrane protein</topology>
    </subcellularLocation>
</comment>
<reference evidence="12" key="1">
    <citation type="submission" date="2025-08" db="UniProtKB">
        <authorList>
            <consortium name="Ensembl"/>
        </authorList>
    </citation>
    <scope>IDENTIFICATION</scope>
</reference>
<feature type="domain" description="Ig-like" evidence="11">
    <location>
        <begin position="33"/>
        <end position="148"/>
    </location>
</feature>
<dbReference type="GO" id="GO:0042102">
    <property type="term" value="P:positive regulation of T cell proliferation"/>
    <property type="evidence" value="ECO:0007669"/>
    <property type="project" value="TreeGrafter"/>
</dbReference>